<dbReference type="RefSeq" id="WP_110750972.1">
    <property type="nucleotide sequence ID" value="NZ_QJTF01000007.1"/>
</dbReference>
<name>A0A318THZ1_9HYPH</name>
<protein>
    <submittedName>
        <fullName evidence="3">Uncharacterized protein</fullName>
    </submittedName>
</protein>
<keyword evidence="2" id="KW-0732">Signal</keyword>
<evidence type="ECO:0000313" key="3">
    <source>
        <dbReference type="EMBL" id="PYE88528.1"/>
    </source>
</evidence>
<dbReference type="AlphaFoldDB" id="A0A318THZ1"/>
<dbReference type="Proteomes" id="UP000247454">
    <property type="component" value="Unassembled WGS sequence"/>
</dbReference>
<feature type="compositionally biased region" description="Polar residues" evidence="1">
    <location>
        <begin position="46"/>
        <end position="58"/>
    </location>
</feature>
<gene>
    <name evidence="3" type="ORF">C7477_107171</name>
</gene>
<evidence type="ECO:0000256" key="1">
    <source>
        <dbReference type="SAM" id="MobiDB-lite"/>
    </source>
</evidence>
<accession>A0A318THZ1</accession>
<feature type="signal peptide" evidence="2">
    <location>
        <begin position="1"/>
        <end position="23"/>
    </location>
</feature>
<organism evidence="3 4">
    <name type="scientific">Phyllobacterium leguminum</name>
    <dbReference type="NCBI Taxonomy" id="314237"/>
    <lineage>
        <taxon>Bacteria</taxon>
        <taxon>Pseudomonadati</taxon>
        <taxon>Pseudomonadota</taxon>
        <taxon>Alphaproteobacteria</taxon>
        <taxon>Hyphomicrobiales</taxon>
        <taxon>Phyllobacteriaceae</taxon>
        <taxon>Phyllobacterium</taxon>
    </lineage>
</organism>
<comment type="caution">
    <text evidence="3">The sequence shown here is derived from an EMBL/GenBank/DDBJ whole genome shotgun (WGS) entry which is preliminary data.</text>
</comment>
<feature type="region of interest" description="Disordered" evidence="1">
    <location>
        <begin position="24"/>
        <end position="58"/>
    </location>
</feature>
<evidence type="ECO:0000256" key="2">
    <source>
        <dbReference type="SAM" id="SignalP"/>
    </source>
</evidence>
<reference evidence="3 4" key="1">
    <citation type="submission" date="2018-06" db="EMBL/GenBank/DDBJ databases">
        <title>Genomic Encyclopedia of Type Strains, Phase III (KMG-III): the genomes of soil and plant-associated and newly described type strains.</title>
        <authorList>
            <person name="Whitman W."/>
        </authorList>
    </citation>
    <scope>NUCLEOTIDE SEQUENCE [LARGE SCALE GENOMIC DNA]</scope>
    <source>
        <strain evidence="3 4">ORS 1419</strain>
    </source>
</reference>
<dbReference type="EMBL" id="QJTF01000007">
    <property type="protein sequence ID" value="PYE88528.1"/>
    <property type="molecule type" value="Genomic_DNA"/>
</dbReference>
<dbReference type="OrthoDB" id="8115704at2"/>
<feature type="chain" id="PRO_5016261014" evidence="2">
    <location>
        <begin position="24"/>
        <end position="121"/>
    </location>
</feature>
<proteinExistence type="predicted"/>
<keyword evidence="4" id="KW-1185">Reference proteome</keyword>
<evidence type="ECO:0000313" key="4">
    <source>
        <dbReference type="Proteomes" id="UP000247454"/>
    </source>
</evidence>
<sequence>MFDLNTMTAALLALFMSAGAALAQNAPSNSDNGPTFPRTGTDAPTPGNSIGNTQLDQSTYDAFVDDQSTGSIRDQGEFMTRYQAMTSEEQAKVREACGSMQQEKTQYSDKVQGICKSISNP</sequence>